<dbReference type="SUPFAM" id="SSF51556">
    <property type="entry name" value="Metallo-dependent hydrolases"/>
    <property type="match status" value="1"/>
</dbReference>
<accession>A0A917RQJ8</accession>
<dbReference type="PANTHER" id="PTHR21240">
    <property type="entry name" value="2-AMINO-3-CARBOXYLMUCONATE-6-SEMIALDEHYDE DECARBOXYLASE"/>
    <property type="match status" value="1"/>
</dbReference>
<dbReference type="GO" id="GO:0005737">
    <property type="term" value="C:cytoplasm"/>
    <property type="evidence" value="ECO:0007669"/>
    <property type="project" value="TreeGrafter"/>
</dbReference>
<dbReference type="AlphaFoldDB" id="A0A917RQJ8"/>
<dbReference type="EMBL" id="BMMH01000007">
    <property type="protein sequence ID" value="GGL19386.1"/>
    <property type="molecule type" value="Genomic_DNA"/>
</dbReference>
<proteinExistence type="predicted"/>
<dbReference type="GO" id="GO:0016831">
    <property type="term" value="F:carboxy-lyase activity"/>
    <property type="evidence" value="ECO:0007669"/>
    <property type="project" value="InterPro"/>
</dbReference>
<dbReference type="InterPro" id="IPR032466">
    <property type="entry name" value="Metal_Hydrolase"/>
</dbReference>
<name>A0A917RQJ8_9NOCA</name>
<organism evidence="3 4">
    <name type="scientific">Nocardia jinanensis</name>
    <dbReference type="NCBI Taxonomy" id="382504"/>
    <lineage>
        <taxon>Bacteria</taxon>
        <taxon>Bacillati</taxon>
        <taxon>Actinomycetota</taxon>
        <taxon>Actinomycetes</taxon>
        <taxon>Mycobacteriales</taxon>
        <taxon>Nocardiaceae</taxon>
        <taxon>Nocardia</taxon>
    </lineage>
</organism>
<dbReference type="Pfam" id="PF04909">
    <property type="entry name" value="Amidohydro_2"/>
    <property type="match status" value="1"/>
</dbReference>
<gene>
    <name evidence="3" type="ORF">GCM10011588_37510</name>
</gene>
<reference evidence="3" key="2">
    <citation type="submission" date="2020-09" db="EMBL/GenBank/DDBJ databases">
        <authorList>
            <person name="Sun Q."/>
            <person name="Zhou Y."/>
        </authorList>
    </citation>
    <scope>NUCLEOTIDE SEQUENCE</scope>
    <source>
        <strain evidence="3">CGMCC 4.3508</strain>
    </source>
</reference>
<dbReference type="PANTHER" id="PTHR21240:SF28">
    <property type="entry name" value="ISO-OROTATE DECARBOXYLASE (EUROFUNG)"/>
    <property type="match status" value="1"/>
</dbReference>
<reference evidence="3" key="1">
    <citation type="journal article" date="2014" name="Int. J. Syst. Evol. Microbiol.">
        <title>Complete genome sequence of Corynebacterium casei LMG S-19264T (=DSM 44701T), isolated from a smear-ripened cheese.</title>
        <authorList>
            <consortium name="US DOE Joint Genome Institute (JGI-PGF)"/>
            <person name="Walter F."/>
            <person name="Albersmeier A."/>
            <person name="Kalinowski J."/>
            <person name="Ruckert C."/>
        </authorList>
    </citation>
    <scope>NUCLEOTIDE SEQUENCE</scope>
    <source>
        <strain evidence="3">CGMCC 4.3508</strain>
    </source>
</reference>
<dbReference type="InterPro" id="IPR032465">
    <property type="entry name" value="ACMSD"/>
</dbReference>
<keyword evidence="4" id="KW-1185">Reference proteome</keyword>
<dbReference type="RefSeq" id="WP_058853605.1">
    <property type="nucleotide sequence ID" value="NZ_BMMH01000007.1"/>
</dbReference>
<sequence>MNIDDMILVSIDDHVVEPRNMFDNHAPKKYAEYVPKVVVDDTGIDRWIYRDRPTGVTGLNAVVSWPPEEWGYDPAGYAEMRPAVYDIHDRVRDMDANGVLGSMCFPTFTGFSAGHLSRGGMDEITVAMISAYNDWHIDEWAGAYPDRFIPIAILPLWEPQLAIDEINRVAAKGCHSVTMPELPHIDGLPSYHDIGYWGPVFQALCDNNTVMNLHIGQGFGVLQLAPDAPIDNLMVLAPSISLIATQDLLWGPAFRSYPGLKVALSEGGVGWIPFFLDRSDRHYTNQRWLRRDFGGKMPSEVFREHVLACYVTDPTSLKLRHEIGIENIAWECDYPHSDSLWPGAPEFVLNELEGAGADDSDIDKITWQNACRFLDWDPFAHRPRDESTVGALRAKAIDVDLSTTTRAQYSERYAAKHASRGAIPTP</sequence>
<dbReference type="Proteomes" id="UP000638263">
    <property type="component" value="Unassembled WGS sequence"/>
</dbReference>
<protein>
    <submittedName>
        <fullName evidence="3">Amidohydrolase</fullName>
    </submittedName>
</protein>
<evidence type="ECO:0000256" key="1">
    <source>
        <dbReference type="ARBA" id="ARBA00023239"/>
    </source>
</evidence>
<feature type="domain" description="Amidohydrolase-related" evidence="2">
    <location>
        <begin position="81"/>
        <end position="375"/>
    </location>
</feature>
<evidence type="ECO:0000313" key="4">
    <source>
        <dbReference type="Proteomes" id="UP000638263"/>
    </source>
</evidence>
<dbReference type="Gene3D" id="3.20.20.140">
    <property type="entry name" value="Metal-dependent hydrolases"/>
    <property type="match status" value="1"/>
</dbReference>
<keyword evidence="1" id="KW-0456">Lyase</keyword>
<dbReference type="GO" id="GO:0019748">
    <property type="term" value="P:secondary metabolic process"/>
    <property type="evidence" value="ECO:0007669"/>
    <property type="project" value="TreeGrafter"/>
</dbReference>
<comment type="caution">
    <text evidence="3">The sequence shown here is derived from an EMBL/GenBank/DDBJ whole genome shotgun (WGS) entry which is preliminary data.</text>
</comment>
<dbReference type="InterPro" id="IPR006680">
    <property type="entry name" value="Amidohydro-rel"/>
</dbReference>
<evidence type="ECO:0000313" key="3">
    <source>
        <dbReference type="EMBL" id="GGL19386.1"/>
    </source>
</evidence>
<dbReference type="GO" id="GO:0016787">
    <property type="term" value="F:hydrolase activity"/>
    <property type="evidence" value="ECO:0007669"/>
    <property type="project" value="InterPro"/>
</dbReference>
<evidence type="ECO:0000259" key="2">
    <source>
        <dbReference type="Pfam" id="PF04909"/>
    </source>
</evidence>